<dbReference type="NCBIfam" id="TIGR02905">
    <property type="entry name" value="spore_yutH"/>
    <property type="match status" value="1"/>
</dbReference>
<dbReference type="InterPro" id="IPR014254">
    <property type="entry name" value="Spore_coat_YutH"/>
</dbReference>
<proteinExistence type="predicted"/>
<evidence type="ECO:0000313" key="2">
    <source>
        <dbReference type="Proteomes" id="UP000265816"/>
    </source>
</evidence>
<reference evidence="1 2" key="1">
    <citation type="submission" date="2018-08" db="EMBL/GenBank/DDBJ databases">
        <title>Bacillus jemisoniae sp. nov., Bacillus chryseoplanitiae sp. nov., Bacillus resnikiae sp. nov., and Bacillus frankliniae sp. nov., isolated from Viking spacecraft and associated surfaces.</title>
        <authorList>
            <person name="Seuylemezian A."/>
            <person name="Vaishampayan P."/>
        </authorList>
    </citation>
    <scope>NUCLEOTIDE SEQUENCE [LARGE SCALE GENOMIC DNA]</scope>
    <source>
        <strain evidence="1 2">JJ-247</strain>
    </source>
</reference>
<organism evidence="1 2">
    <name type="scientific">Mesobacillus zeae</name>
    <dbReference type="NCBI Taxonomy" id="1917180"/>
    <lineage>
        <taxon>Bacteria</taxon>
        <taxon>Bacillati</taxon>
        <taxon>Bacillota</taxon>
        <taxon>Bacilli</taxon>
        <taxon>Bacillales</taxon>
        <taxon>Bacillaceae</taxon>
        <taxon>Mesobacillus</taxon>
    </lineage>
</organism>
<dbReference type="PANTHER" id="PTHR39179:SF2">
    <property type="entry name" value="ENDOSPORE COAT-ASSOCIATED PROTEIN YUTH"/>
    <property type="match status" value="1"/>
</dbReference>
<dbReference type="GO" id="GO:0042601">
    <property type="term" value="C:endospore-forming forespore"/>
    <property type="evidence" value="ECO:0007669"/>
    <property type="project" value="TreeGrafter"/>
</dbReference>
<dbReference type="SUPFAM" id="SSF56112">
    <property type="entry name" value="Protein kinase-like (PK-like)"/>
    <property type="match status" value="1"/>
</dbReference>
<dbReference type="InterPro" id="IPR047175">
    <property type="entry name" value="CotS-like"/>
</dbReference>
<name>A0A398BGV3_9BACI</name>
<dbReference type="Proteomes" id="UP000265816">
    <property type="component" value="Unassembled WGS sequence"/>
</dbReference>
<dbReference type="EMBL" id="QWVT01000002">
    <property type="protein sequence ID" value="RID88884.1"/>
    <property type="molecule type" value="Genomic_DNA"/>
</dbReference>
<keyword evidence="1" id="KW-0167">Capsid protein</keyword>
<dbReference type="InterPro" id="IPR011009">
    <property type="entry name" value="Kinase-like_dom_sf"/>
</dbReference>
<dbReference type="AlphaFoldDB" id="A0A398BGV3"/>
<keyword evidence="1" id="KW-0946">Virion</keyword>
<protein>
    <submittedName>
        <fullName evidence="1">Spore coat protein YutH</fullName>
    </submittedName>
</protein>
<dbReference type="RefSeq" id="WP_119111047.1">
    <property type="nucleotide sequence ID" value="NZ_CBCSEO010000004.1"/>
</dbReference>
<gene>
    <name evidence="1" type="primary">yutH</name>
    <name evidence="1" type="ORF">D1970_01185</name>
</gene>
<keyword evidence="2" id="KW-1185">Reference proteome</keyword>
<sequence length="339" mass="40564">MFEKMLKENYGIKAGTEIELEGYRAIQKENSLYLIMQANHLKEQEISELSRIALQLQSFGDREVPLFLKSQNEREYCEWENNRYSVLQCSRLAEPDLVKTGRKLAKFHLRGRHIPFQVTGINRIGQWKQLWEQRVDQMEKVWNERIFQEPENGFERMFLDSFPYYMGIAENSIQYLVDTELDLLPQESDSGAVCHERFTRSAWGTRYLIKNPFDWVFDHPGRDLAEWVREHYFRNIQTSHPEIRVFMSEYRTAGKLTPFSWRLLYARLMFPLHYFECIENYYMAVSEQARNELDDSLKKFLNQSSEHERFLSTFYQLCDAPVRTMKLPVPGWLAKQPVY</sequence>
<dbReference type="PANTHER" id="PTHR39179">
    <property type="entry name" value="SPORE COAT PROTEIN I"/>
    <property type="match status" value="1"/>
</dbReference>
<evidence type="ECO:0000313" key="1">
    <source>
        <dbReference type="EMBL" id="RID88884.1"/>
    </source>
</evidence>
<dbReference type="Gene3D" id="3.90.1200.10">
    <property type="match status" value="1"/>
</dbReference>
<accession>A0A398BGV3</accession>
<dbReference type="OrthoDB" id="2986702at2"/>
<comment type="caution">
    <text evidence="1">The sequence shown here is derived from an EMBL/GenBank/DDBJ whole genome shotgun (WGS) entry which is preliminary data.</text>
</comment>